<dbReference type="Gene3D" id="3.30.70.330">
    <property type="match status" value="1"/>
</dbReference>
<dbReference type="InterPro" id="IPR039119">
    <property type="entry name" value="ABT1/Esf2"/>
</dbReference>
<dbReference type="Proteomes" id="UP001159428">
    <property type="component" value="Unassembled WGS sequence"/>
</dbReference>
<evidence type="ECO:0000313" key="8">
    <source>
        <dbReference type="Proteomes" id="UP001159428"/>
    </source>
</evidence>
<feature type="non-terminal residue" evidence="7">
    <location>
        <position position="1"/>
    </location>
</feature>
<dbReference type="GO" id="GO:0000447">
    <property type="term" value="P:endonucleolytic cleavage in ITS1 to separate SSU-rRNA from 5.8S rRNA and LSU-rRNA from tricistronic rRNA transcript (SSU-rRNA, 5.8S rRNA, LSU-rRNA)"/>
    <property type="evidence" value="ECO:0007669"/>
    <property type="project" value="TreeGrafter"/>
</dbReference>
<evidence type="ECO:0000256" key="2">
    <source>
        <dbReference type="ARBA" id="ARBA00005819"/>
    </source>
</evidence>
<comment type="caution">
    <text evidence="7">The sequence shown here is derived from an EMBL/GenBank/DDBJ whole genome shotgun (WGS) entry which is preliminary data.</text>
</comment>
<dbReference type="GO" id="GO:0003723">
    <property type="term" value="F:RNA binding"/>
    <property type="evidence" value="ECO:0007669"/>
    <property type="project" value="UniProtKB-KW"/>
</dbReference>
<dbReference type="PANTHER" id="PTHR12311">
    <property type="entry name" value="ACTIVATOR OF BASAL TRANSCRIPTION 1"/>
    <property type="match status" value="1"/>
</dbReference>
<gene>
    <name evidence="7" type="ORF">PMEA_00034877</name>
</gene>
<sequence>TAELVLRPLLSNSFNMADELEGNARKKKRKETIPGVVYMSRLPPFMKPAKIRNIFSQYGEVGRLFLQPEDAAVRKKRKKYGGSGRKLFTEGWIEFKDKRIAKAVALSLNNTPIGGKKGGYYHDDIWNIKYLPKFLWGHLSEKIAYEKATKEQRMRTEISQAKKEANFYIQNVEKGKAIDAMKTRKRKRADQRPVEKRLRTFRQHQVVEDQKMTEINPGKSTEKDVGKSLSKDLLRKVKLLKGKIFHVG</sequence>
<name>A0AAU9W5Q3_9CNID</name>
<organism evidence="7 8">
    <name type="scientific">Pocillopora meandrina</name>
    <dbReference type="NCBI Taxonomy" id="46732"/>
    <lineage>
        <taxon>Eukaryota</taxon>
        <taxon>Metazoa</taxon>
        <taxon>Cnidaria</taxon>
        <taxon>Anthozoa</taxon>
        <taxon>Hexacorallia</taxon>
        <taxon>Scleractinia</taxon>
        <taxon>Astrocoeniina</taxon>
        <taxon>Pocilloporidae</taxon>
        <taxon>Pocillopora</taxon>
    </lineage>
</organism>
<dbReference type="InterPro" id="IPR000504">
    <property type="entry name" value="RRM_dom"/>
</dbReference>
<dbReference type="InterPro" id="IPR012677">
    <property type="entry name" value="Nucleotide-bd_a/b_plait_sf"/>
</dbReference>
<dbReference type="InterPro" id="IPR035979">
    <property type="entry name" value="RBD_domain_sf"/>
</dbReference>
<reference evidence="7 8" key="1">
    <citation type="submission" date="2022-05" db="EMBL/GenBank/DDBJ databases">
        <authorList>
            <consortium name="Genoscope - CEA"/>
            <person name="William W."/>
        </authorList>
    </citation>
    <scope>NUCLEOTIDE SEQUENCE [LARGE SCALE GENOMIC DNA]</scope>
</reference>
<comment type="similarity">
    <text evidence="2">Belongs to the ESF2/ABP1 family.</text>
</comment>
<dbReference type="EMBL" id="CALNXJ010000009">
    <property type="protein sequence ID" value="CAH3104766.1"/>
    <property type="molecule type" value="Genomic_DNA"/>
</dbReference>
<dbReference type="GO" id="GO:0005730">
    <property type="term" value="C:nucleolus"/>
    <property type="evidence" value="ECO:0007669"/>
    <property type="project" value="UniProtKB-SubCell"/>
</dbReference>
<evidence type="ECO:0000256" key="4">
    <source>
        <dbReference type="ARBA" id="ARBA00022884"/>
    </source>
</evidence>
<dbReference type="GO" id="GO:0000472">
    <property type="term" value="P:endonucleolytic cleavage to generate mature 5'-end of SSU-rRNA from (SSU-rRNA, 5.8S rRNA, LSU-rRNA)"/>
    <property type="evidence" value="ECO:0007669"/>
    <property type="project" value="TreeGrafter"/>
</dbReference>
<keyword evidence="5" id="KW-0539">Nucleus</keyword>
<keyword evidence="4" id="KW-0694">RNA-binding</keyword>
<evidence type="ECO:0000256" key="3">
    <source>
        <dbReference type="ARBA" id="ARBA00020737"/>
    </source>
</evidence>
<evidence type="ECO:0000256" key="1">
    <source>
        <dbReference type="ARBA" id="ARBA00004604"/>
    </source>
</evidence>
<evidence type="ECO:0000313" key="7">
    <source>
        <dbReference type="EMBL" id="CAH3104766.1"/>
    </source>
</evidence>
<comment type="subcellular location">
    <subcellularLocation>
        <location evidence="1">Nucleus</location>
        <location evidence="1">Nucleolus</location>
    </subcellularLocation>
</comment>
<proteinExistence type="inferred from homology"/>
<accession>A0AAU9W5Q3</accession>
<dbReference type="CDD" id="cd12263">
    <property type="entry name" value="RRM_ABT1_like"/>
    <property type="match status" value="1"/>
</dbReference>
<dbReference type="GO" id="GO:0034462">
    <property type="term" value="P:small-subunit processome assembly"/>
    <property type="evidence" value="ECO:0007669"/>
    <property type="project" value="TreeGrafter"/>
</dbReference>
<evidence type="ECO:0000259" key="6">
    <source>
        <dbReference type="Pfam" id="PF00076"/>
    </source>
</evidence>
<feature type="domain" description="RRM" evidence="6">
    <location>
        <begin position="37"/>
        <end position="117"/>
    </location>
</feature>
<protein>
    <recommendedName>
        <fullName evidence="3">Activator of basal transcription 1</fullName>
    </recommendedName>
</protein>
<keyword evidence="8" id="KW-1185">Reference proteome</keyword>
<dbReference type="InterPro" id="IPR034353">
    <property type="entry name" value="ABT1/ESF2_RRM"/>
</dbReference>
<dbReference type="GO" id="GO:0000480">
    <property type="term" value="P:endonucleolytic cleavage in 5'-ETS of tricistronic rRNA transcript (SSU-rRNA, 5.8S rRNA, LSU-rRNA)"/>
    <property type="evidence" value="ECO:0007669"/>
    <property type="project" value="TreeGrafter"/>
</dbReference>
<dbReference type="AlphaFoldDB" id="A0AAU9W5Q3"/>
<dbReference type="SUPFAM" id="SSF54928">
    <property type="entry name" value="RNA-binding domain, RBD"/>
    <property type="match status" value="1"/>
</dbReference>
<dbReference type="PANTHER" id="PTHR12311:SF7">
    <property type="entry name" value="ACTIVATOR OF BASAL TRANSCRIPTION 1"/>
    <property type="match status" value="1"/>
</dbReference>
<evidence type="ECO:0000256" key="5">
    <source>
        <dbReference type="ARBA" id="ARBA00023242"/>
    </source>
</evidence>
<dbReference type="Pfam" id="PF00076">
    <property type="entry name" value="RRM_1"/>
    <property type="match status" value="1"/>
</dbReference>